<dbReference type="Proteomes" id="UP000676310">
    <property type="component" value="Unassembled WGS sequence"/>
</dbReference>
<dbReference type="AlphaFoldDB" id="A0A8J2MV17"/>
<keyword evidence="2" id="KW-1185">Reference proteome</keyword>
<organism evidence="1 2">
    <name type="scientific">Alternaria atra</name>
    <dbReference type="NCBI Taxonomy" id="119953"/>
    <lineage>
        <taxon>Eukaryota</taxon>
        <taxon>Fungi</taxon>
        <taxon>Dikarya</taxon>
        <taxon>Ascomycota</taxon>
        <taxon>Pezizomycotina</taxon>
        <taxon>Dothideomycetes</taxon>
        <taxon>Pleosporomycetidae</taxon>
        <taxon>Pleosporales</taxon>
        <taxon>Pleosporineae</taxon>
        <taxon>Pleosporaceae</taxon>
        <taxon>Alternaria</taxon>
        <taxon>Alternaria sect. Ulocladioides</taxon>
    </lineage>
</organism>
<accession>A0A8J2MV17</accession>
<dbReference type="Gene3D" id="3.40.50.150">
    <property type="entry name" value="Vaccinia Virus protein VP39"/>
    <property type="match status" value="1"/>
</dbReference>
<evidence type="ECO:0000313" key="1">
    <source>
        <dbReference type="EMBL" id="CAG5140982.1"/>
    </source>
</evidence>
<dbReference type="RefSeq" id="XP_043164351.1">
    <property type="nucleotide sequence ID" value="XM_043308416.1"/>
</dbReference>
<dbReference type="OrthoDB" id="61390at2759"/>
<gene>
    <name evidence="1" type="ORF">ALTATR162_LOCUS822</name>
</gene>
<sequence length="378" mass="43127">MWNELFIAYSVFAGFALSNVIHVCMRGLDSYESTLFGNLGMDGQRSMQILGVWLAATIWWITTRAQRTEEEKASIYGLQHGRLHVQLPTAMWMNMGYWRKHATSTTLSEACRDLLKAVLTEAGFPNHEGRTQRRRFLLDLGFGCGDQTIYLMSKEPIRACDKDWWDERDRCVTFNHYIGITKDEVQARYASERVEELKQNESSTISLFCADASKPKLWNEGLQNSIRQARANSDEGWILALDTAYHFAPSRWPLIEHVHTELEANYMGFDLCLSPTATWTQRTMLRLLTALMGAPWANFSTPQAYRSKLEQVGYKSEAITITDITEHVFAPLAVFLKEQDSRLKMLGLGIGRFGVAKSMFSWWGRTGVVRGVIVIAKK</sequence>
<evidence type="ECO:0000313" key="2">
    <source>
        <dbReference type="Proteomes" id="UP000676310"/>
    </source>
</evidence>
<protein>
    <recommendedName>
        <fullName evidence="3">S-adenosyl-L-methionine-dependent methyltransferase</fullName>
    </recommendedName>
</protein>
<name>A0A8J2MV17_9PLEO</name>
<dbReference type="SUPFAM" id="SSF53335">
    <property type="entry name" value="S-adenosyl-L-methionine-dependent methyltransferases"/>
    <property type="match status" value="1"/>
</dbReference>
<comment type="caution">
    <text evidence="1">The sequence shown here is derived from an EMBL/GenBank/DDBJ whole genome shotgun (WGS) entry which is preliminary data.</text>
</comment>
<evidence type="ECO:0008006" key="3">
    <source>
        <dbReference type="Google" id="ProtNLM"/>
    </source>
</evidence>
<dbReference type="InterPro" id="IPR029063">
    <property type="entry name" value="SAM-dependent_MTases_sf"/>
</dbReference>
<reference evidence="1" key="1">
    <citation type="submission" date="2021-05" db="EMBL/GenBank/DDBJ databases">
        <authorList>
            <person name="Stam R."/>
        </authorList>
    </citation>
    <scope>NUCLEOTIDE SEQUENCE</scope>
    <source>
        <strain evidence="1">CS162</strain>
    </source>
</reference>
<dbReference type="GeneID" id="67020306"/>
<dbReference type="EMBL" id="CAJRGZ010000015">
    <property type="protein sequence ID" value="CAG5140982.1"/>
    <property type="molecule type" value="Genomic_DNA"/>
</dbReference>
<proteinExistence type="predicted"/>